<keyword evidence="8" id="KW-0807">Transducer</keyword>
<accession>A0ABD0XL82</accession>
<keyword evidence="4" id="KW-0297">G-protein coupled receptor</keyword>
<dbReference type="InterPro" id="IPR000276">
    <property type="entry name" value="GPCR_Rhodpsn"/>
</dbReference>
<evidence type="ECO:0000256" key="9">
    <source>
        <dbReference type="SAM" id="Phobius"/>
    </source>
</evidence>
<keyword evidence="7" id="KW-0325">Glycoprotein</keyword>
<dbReference type="InterPro" id="IPR017452">
    <property type="entry name" value="GPCR_Rhodpsn_7TM"/>
</dbReference>
<protein>
    <recommendedName>
        <fullName evidence="10">G-protein coupled receptors family 1 profile domain-containing protein</fullName>
    </recommendedName>
</protein>
<evidence type="ECO:0000256" key="5">
    <source>
        <dbReference type="ARBA" id="ARBA00023136"/>
    </source>
</evidence>
<evidence type="ECO:0000256" key="6">
    <source>
        <dbReference type="ARBA" id="ARBA00023170"/>
    </source>
</evidence>
<feature type="transmembrane region" description="Helical" evidence="9">
    <location>
        <begin position="91"/>
        <end position="118"/>
    </location>
</feature>
<keyword evidence="2 9" id="KW-0812">Transmembrane</keyword>
<dbReference type="GO" id="GO:0004930">
    <property type="term" value="F:G protein-coupled receptor activity"/>
    <property type="evidence" value="ECO:0007669"/>
    <property type="project" value="UniProtKB-KW"/>
</dbReference>
<dbReference type="PRINTS" id="PR00237">
    <property type="entry name" value="GPCRRHODOPSN"/>
</dbReference>
<feature type="transmembrane region" description="Helical" evidence="9">
    <location>
        <begin position="246"/>
        <end position="269"/>
    </location>
</feature>
<keyword evidence="6" id="KW-0675">Receptor</keyword>
<keyword evidence="12" id="KW-1185">Reference proteome</keyword>
<feature type="transmembrane region" description="Helical" evidence="9">
    <location>
        <begin position="189"/>
        <end position="215"/>
    </location>
</feature>
<keyword evidence="3 9" id="KW-1133">Transmembrane helix</keyword>
<dbReference type="Gene3D" id="1.20.1070.10">
    <property type="entry name" value="Rhodopsin 7-helix transmembrane proteins"/>
    <property type="match status" value="1"/>
</dbReference>
<keyword evidence="5 9" id="KW-0472">Membrane</keyword>
<evidence type="ECO:0000259" key="10">
    <source>
        <dbReference type="PROSITE" id="PS50262"/>
    </source>
</evidence>
<dbReference type="SUPFAM" id="SSF81321">
    <property type="entry name" value="Family A G protein-coupled receptor-like"/>
    <property type="match status" value="1"/>
</dbReference>
<feature type="transmembrane region" description="Helical" evidence="9">
    <location>
        <begin position="281"/>
        <end position="302"/>
    </location>
</feature>
<feature type="transmembrane region" description="Helical" evidence="9">
    <location>
        <begin position="139"/>
        <end position="158"/>
    </location>
</feature>
<dbReference type="PANTHER" id="PTHR24232:SF82">
    <property type="entry name" value="P2Y PURINOCEPTOR 8-LIKE"/>
    <property type="match status" value="1"/>
</dbReference>
<feature type="domain" description="G-protein coupled receptors family 1 profile" evidence="10">
    <location>
        <begin position="38"/>
        <end position="299"/>
    </location>
</feature>
<comment type="subcellular location">
    <subcellularLocation>
        <location evidence="1">Membrane</location>
        <topology evidence="1">Multi-pass membrane protein</topology>
    </subcellularLocation>
</comment>
<gene>
    <name evidence="11" type="ORF">UPYG_G00022590</name>
</gene>
<evidence type="ECO:0000256" key="7">
    <source>
        <dbReference type="ARBA" id="ARBA00023180"/>
    </source>
</evidence>
<organism evidence="11 12">
    <name type="scientific">Umbra pygmaea</name>
    <name type="common">Eastern mudminnow</name>
    <dbReference type="NCBI Taxonomy" id="75934"/>
    <lineage>
        <taxon>Eukaryota</taxon>
        <taxon>Metazoa</taxon>
        <taxon>Chordata</taxon>
        <taxon>Craniata</taxon>
        <taxon>Vertebrata</taxon>
        <taxon>Euteleostomi</taxon>
        <taxon>Actinopterygii</taxon>
        <taxon>Neopterygii</taxon>
        <taxon>Teleostei</taxon>
        <taxon>Protacanthopterygii</taxon>
        <taxon>Esociformes</taxon>
        <taxon>Umbridae</taxon>
        <taxon>Umbra</taxon>
    </lineage>
</organism>
<dbReference type="Proteomes" id="UP001557470">
    <property type="component" value="Unassembled WGS sequence"/>
</dbReference>
<dbReference type="PROSITE" id="PS50262">
    <property type="entry name" value="G_PROTEIN_RECEP_F1_2"/>
    <property type="match status" value="1"/>
</dbReference>
<dbReference type="PRINTS" id="PR01157">
    <property type="entry name" value="P2YPURNOCPTR"/>
</dbReference>
<evidence type="ECO:0000313" key="11">
    <source>
        <dbReference type="EMBL" id="KAL1022135.1"/>
    </source>
</evidence>
<name>A0ABD0XL82_UMBPY</name>
<dbReference type="EMBL" id="JAGEUA010000001">
    <property type="protein sequence ID" value="KAL1022135.1"/>
    <property type="molecule type" value="Genomic_DNA"/>
</dbReference>
<evidence type="ECO:0000313" key="12">
    <source>
        <dbReference type="Proteomes" id="UP001557470"/>
    </source>
</evidence>
<dbReference type="GO" id="GO:0016020">
    <property type="term" value="C:membrane"/>
    <property type="evidence" value="ECO:0007669"/>
    <property type="project" value="UniProtKB-SubCell"/>
</dbReference>
<comment type="caution">
    <text evidence="11">The sequence shown here is derived from an EMBL/GenBank/DDBJ whole genome shotgun (WGS) entry which is preliminary data.</text>
</comment>
<evidence type="ECO:0000256" key="2">
    <source>
        <dbReference type="ARBA" id="ARBA00022692"/>
    </source>
</evidence>
<evidence type="ECO:0000256" key="4">
    <source>
        <dbReference type="ARBA" id="ARBA00023040"/>
    </source>
</evidence>
<sequence length="336" mass="37847">MMNATGLSNSTLEMLVSPVTTMAVPIIYLVVFVFSTPSNLLSLLALLSVHSKHPTSTSVFAINLSLADLLYTAFLPLQVLYHLQGNDWPWGAALCGITTTALHCNMHGSILITCAIAFERFCGVVRPLRTKHWHTAWRATITCIIIWVIVLITQYPMIQHDLTLRVTQLGITTCFDVLPRKVFTNRARAYLYFLFVLVAFHVLPLVLLVSCYLAVARGLRKSLSLDPDSSGNRKEVSSRQRAQTTVALATLCFVLCYLPTITLYALHVIFHAQGRDLYKYYKLAISINSFNCCFDPFVYYFASREFRQALRKQYGCCFPLTEEETVTTELGVMMGE</sequence>
<dbReference type="AlphaFoldDB" id="A0ABD0XL82"/>
<feature type="transmembrane region" description="Helical" evidence="9">
    <location>
        <begin position="59"/>
        <end position="79"/>
    </location>
</feature>
<evidence type="ECO:0000256" key="3">
    <source>
        <dbReference type="ARBA" id="ARBA00022989"/>
    </source>
</evidence>
<dbReference type="PANTHER" id="PTHR24232">
    <property type="entry name" value="G-PROTEIN COUPLED RECEPTOR"/>
    <property type="match status" value="1"/>
</dbReference>
<evidence type="ECO:0000256" key="1">
    <source>
        <dbReference type="ARBA" id="ARBA00004141"/>
    </source>
</evidence>
<proteinExistence type="predicted"/>
<reference evidence="11 12" key="1">
    <citation type="submission" date="2024-06" db="EMBL/GenBank/DDBJ databases">
        <authorList>
            <person name="Pan Q."/>
            <person name="Wen M."/>
            <person name="Jouanno E."/>
            <person name="Zahm M."/>
            <person name="Klopp C."/>
            <person name="Cabau C."/>
            <person name="Louis A."/>
            <person name="Berthelot C."/>
            <person name="Parey E."/>
            <person name="Roest Crollius H."/>
            <person name="Montfort J."/>
            <person name="Robinson-Rechavi M."/>
            <person name="Bouchez O."/>
            <person name="Lampietro C."/>
            <person name="Lopez Roques C."/>
            <person name="Donnadieu C."/>
            <person name="Postlethwait J."/>
            <person name="Bobe J."/>
            <person name="Verreycken H."/>
            <person name="Guiguen Y."/>
        </authorList>
    </citation>
    <scope>NUCLEOTIDE SEQUENCE [LARGE SCALE GENOMIC DNA]</scope>
    <source>
        <strain evidence="11">Up_M1</strain>
        <tissue evidence="11">Testis</tissue>
    </source>
</reference>
<evidence type="ECO:0000256" key="8">
    <source>
        <dbReference type="ARBA" id="ARBA00023224"/>
    </source>
</evidence>
<dbReference type="Pfam" id="PF00001">
    <property type="entry name" value="7tm_1"/>
    <property type="match status" value="1"/>
</dbReference>
<feature type="transmembrane region" description="Helical" evidence="9">
    <location>
        <begin position="26"/>
        <end position="47"/>
    </location>
</feature>